<dbReference type="OrthoDB" id="9811471at2"/>
<sequence>MGSGHGGETEAGLACEARTLCRSIAKGELSPVTAMKQTLARLAVTEPRLNAFSAMDPDLAMDQARSVERQLASDGPSGPLAGLPVSVKDVLPVAGLPLRFGSRTTADERMHEDAVLVQRLRGAGACIVGKTTTSEYGAKAVGDCPLTGITRNPWNLERTPGGSSAGAGASVAAGVTAVAIGTDGAGSVRIPAALNSLFGIKPQFGRIPFYPLAAADNLVHPGIISRTVRDAAFILENLAGFDRHDPNSLRQPVPALVSACDQPLKGMRVAWSPTLGYARPDPEVLALCERAIASFGALGVKATTVRKVMADPVDIWALEFYGALAKALRKPLREMPEMLDPSLLPMLEWAVSRSAADYQRSLGRRKHLRERMRSFFRDFDLLLTPTLPVAAFEVGQDQPPGWANTNPMAWVSYTYPFNLTGQPAASIPCGFTGEGLPVGLQLVARDHDEPTLFRAAAAFEAAQPWSDILPAGFR</sequence>
<reference evidence="3 4" key="1">
    <citation type="submission" date="2018-07" db="EMBL/GenBank/DDBJ databases">
        <title>Marsedoiliclastica nanhaica gen. nov. sp. nov., a novel marine hydrocarbonoclastic bacterium isolated from an in-situ enriched hydrocarbon-degrading consortium in deep-sea sediment.</title>
        <authorList>
            <person name="Dong C."/>
            <person name="Ma T."/>
            <person name="Liu R."/>
            <person name="Shao Z."/>
        </authorList>
    </citation>
    <scope>NUCLEOTIDE SEQUENCE [LARGE SCALE GENOMIC DNA]</scope>
    <source>
        <strain evidence="4">soil36-7</strain>
    </source>
</reference>
<dbReference type="Gene3D" id="3.90.1300.10">
    <property type="entry name" value="Amidase signature (AS) domain"/>
    <property type="match status" value="1"/>
</dbReference>
<dbReference type="EMBL" id="CP031093">
    <property type="protein sequence ID" value="QCF26915.1"/>
    <property type="molecule type" value="Genomic_DNA"/>
</dbReference>
<dbReference type="Pfam" id="PF01425">
    <property type="entry name" value="Amidase"/>
    <property type="match status" value="1"/>
</dbReference>
<name>A0A4P7XJG7_9ALTE</name>
<accession>A0A4P7XJG7</accession>
<dbReference type="InterPro" id="IPR023631">
    <property type="entry name" value="Amidase_dom"/>
</dbReference>
<dbReference type="Proteomes" id="UP000298049">
    <property type="component" value="Chromosome"/>
</dbReference>
<dbReference type="PANTHER" id="PTHR11895:SF7">
    <property type="entry name" value="GLUTAMYL-TRNA(GLN) AMIDOTRANSFERASE SUBUNIT A, MITOCHONDRIAL"/>
    <property type="match status" value="1"/>
</dbReference>
<dbReference type="InterPro" id="IPR036928">
    <property type="entry name" value="AS_sf"/>
</dbReference>
<protein>
    <submittedName>
        <fullName evidence="3">Amidase</fullName>
    </submittedName>
</protein>
<dbReference type="KEGG" id="hmi:soil367_13770"/>
<dbReference type="InterPro" id="IPR000120">
    <property type="entry name" value="Amidase"/>
</dbReference>
<proteinExistence type="inferred from homology"/>
<evidence type="ECO:0000313" key="3">
    <source>
        <dbReference type="EMBL" id="QCF26915.1"/>
    </source>
</evidence>
<evidence type="ECO:0000256" key="1">
    <source>
        <dbReference type="ARBA" id="ARBA00009199"/>
    </source>
</evidence>
<dbReference type="SUPFAM" id="SSF75304">
    <property type="entry name" value="Amidase signature (AS) enzymes"/>
    <property type="match status" value="1"/>
</dbReference>
<keyword evidence="4" id="KW-1185">Reference proteome</keyword>
<evidence type="ECO:0000259" key="2">
    <source>
        <dbReference type="Pfam" id="PF01425"/>
    </source>
</evidence>
<dbReference type="AlphaFoldDB" id="A0A4P7XJG7"/>
<gene>
    <name evidence="3" type="ORF">soil367_13770</name>
</gene>
<comment type="similarity">
    <text evidence="1">Belongs to the amidase family.</text>
</comment>
<evidence type="ECO:0000313" key="4">
    <source>
        <dbReference type="Proteomes" id="UP000298049"/>
    </source>
</evidence>
<organism evidence="3 4">
    <name type="scientific">Hydrocarboniclastica marina</name>
    <dbReference type="NCBI Taxonomy" id="2259620"/>
    <lineage>
        <taxon>Bacteria</taxon>
        <taxon>Pseudomonadati</taxon>
        <taxon>Pseudomonadota</taxon>
        <taxon>Gammaproteobacteria</taxon>
        <taxon>Alteromonadales</taxon>
        <taxon>Alteromonadaceae</taxon>
        <taxon>Hydrocarboniclastica</taxon>
    </lineage>
</organism>
<feature type="domain" description="Amidase" evidence="2">
    <location>
        <begin position="36"/>
        <end position="452"/>
    </location>
</feature>
<dbReference type="GO" id="GO:0003824">
    <property type="term" value="F:catalytic activity"/>
    <property type="evidence" value="ECO:0007669"/>
    <property type="project" value="InterPro"/>
</dbReference>
<dbReference type="PANTHER" id="PTHR11895">
    <property type="entry name" value="TRANSAMIDASE"/>
    <property type="match status" value="1"/>
</dbReference>